<feature type="compositionally biased region" description="Basic and acidic residues" evidence="1">
    <location>
        <begin position="13"/>
        <end position="26"/>
    </location>
</feature>
<feature type="non-terminal residue" evidence="2">
    <location>
        <position position="103"/>
    </location>
</feature>
<protein>
    <submittedName>
        <fullName evidence="2">Uncharacterized protein</fullName>
    </submittedName>
</protein>
<feature type="region of interest" description="Disordered" evidence="1">
    <location>
        <begin position="41"/>
        <end position="103"/>
    </location>
</feature>
<dbReference type="OrthoDB" id="9990897at2"/>
<name>A0A317DPV6_9ACTN</name>
<evidence type="ECO:0000313" key="3">
    <source>
        <dbReference type="Proteomes" id="UP000246050"/>
    </source>
</evidence>
<dbReference type="RefSeq" id="WP_146230981.1">
    <property type="nucleotide sequence ID" value="NZ_QGKS01000103.1"/>
</dbReference>
<proteinExistence type="predicted"/>
<dbReference type="EMBL" id="QGKS01000103">
    <property type="protein sequence ID" value="PWR16731.1"/>
    <property type="molecule type" value="Genomic_DNA"/>
</dbReference>
<comment type="caution">
    <text evidence="2">The sequence shown here is derived from an EMBL/GenBank/DDBJ whole genome shotgun (WGS) entry which is preliminary data.</text>
</comment>
<dbReference type="AlphaFoldDB" id="A0A317DPV6"/>
<reference evidence="2 3" key="1">
    <citation type="submission" date="2018-05" db="EMBL/GenBank/DDBJ databases">
        <title>Micromonosporas from Atacama Desert.</title>
        <authorList>
            <person name="Carro L."/>
            <person name="Golinska P."/>
            <person name="Klenk H.-P."/>
            <person name="Goodfellow M."/>
        </authorList>
    </citation>
    <scope>NUCLEOTIDE SEQUENCE [LARGE SCALE GENOMIC DNA]</scope>
    <source>
        <strain evidence="2 3">4G51</strain>
    </source>
</reference>
<evidence type="ECO:0000313" key="2">
    <source>
        <dbReference type="EMBL" id="PWR16731.1"/>
    </source>
</evidence>
<gene>
    <name evidence="2" type="ORF">DKT69_04125</name>
</gene>
<dbReference type="Proteomes" id="UP000246050">
    <property type="component" value="Unassembled WGS sequence"/>
</dbReference>
<organism evidence="2 3">
    <name type="scientific">Micromonospora sicca</name>
    <dbReference type="NCBI Taxonomy" id="2202420"/>
    <lineage>
        <taxon>Bacteria</taxon>
        <taxon>Bacillati</taxon>
        <taxon>Actinomycetota</taxon>
        <taxon>Actinomycetes</taxon>
        <taxon>Micromonosporales</taxon>
        <taxon>Micromonosporaceae</taxon>
        <taxon>Micromonospora</taxon>
    </lineage>
</organism>
<accession>A0A317DPV6</accession>
<feature type="region of interest" description="Disordered" evidence="1">
    <location>
        <begin position="1"/>
        <end position="29"/>
    </location>
</feature>
<sequence>MNRSSTPGSPAGRHADPHGNRARSFDYPEAEELDEVALDPALVTSPGHGRVGVFQPPRPASPRGQAAGDQPASTVGDSGDIDSPFLDLFGGAQPAGRRPAPVT</sequence>
<evidence type="ECO:0000256" key="1">
    <source>
        <dbReference type="SAM" id="MobiDB-lite"/>
    </source>
</evidence>